<feature type="coiled-coil region" evidence="2">
    <location>
        <begin position="458"/>
        <end position="633"/>
    </location>
</feature>
<dbReference type="InParanoid" id="A0A1Z5JB59"/>
<sequence length="1971" mass="225699">MLGSKTPPRRQDGRRFGTLISHNSVTPKKKVKAKLSHRKAPRRDHLPDYVSYSVVFSPGPIGLELDEDSHSAIRVQKFVDGGFQNPGAARKSGMIQPGDEVIAVNGQPVSSYEQTLELLQEQTVTREMTFRRPCNKSIMSSPPKTTGRIGRTIQVTPNPSLMSLRAVESEPRKIASESNRADNLLSPAHVKALPQQSRVVFGKNKRAALQKIVDTVAGVVPLRNYGIGSMQRSTLESSRSDGNKELRSAFEQKYDLLQELSQARIALHQQQELIDQQNFHVKAERQRMEEELIISRREKQMAEASLAAYRNTLQKQQTDEIEQWKLAFEDVCAQNDRMRQEMTLMEGMGPGSERRDHEASTLHLSSFENTKVQYFEASDSLLQRDVEIYQARLEASERQLYQMNEKMEEQENIHNREVARLNDVLSNKIRAFDEERSRMALEIRSMQGSHEAEKRRTCEDKEALKNNLHDLLASLREDRERAEATYQSRIEALENQLETRMSLLDERNDEISRLTDNMQSTEQTIRDLEKNLELAEAEKLQQQNSINALHKELIILRDTASVNQEKYQQELNELSEKTKKQSERIISQSEEATATARRLHDLENKLNETMTKKVDCEKNLAAASARVGQLEEELLTWPSREAMVRKEEEERFEVLLGKEKAIFEANLAEARGEAAEIAQKCTSLESSRSISQHEIVSLRRLNEELTDQMEELRKALEGTEVQLSKKRVEVSKRDDELQDVRDSLFRVEEELTSCKSSLEAAHSQYSDLSALFSKTNESYTTTREEMNSKIVELTEECSSLRSQKATMETILRSIRKSASESEDRCSRLRLELQREREDALAKAKVSEQTVALSQEALSSVEAKYYGLLQEKSRLEEQLSTIKEVNSLLEDEVKCLQKKNAHTESEIQSWRAAYYAERQELETNLESAQENCKILSKSLKDAELEASKLKKELKEQNEIFLDQKQRYEADMEVVSRKQIALLSEKESELDKLRASVRETERLRHELQDQEDQLACALSDVRQLESTVEKLRCDVIQKSALEDSRNAEAQKAKAEVAECEARLAECTEQLKLLQCEIHQRNVDIAVVRREKDQLLGEKVKLMKSLREAEDDLCQLRHELEIARMEQHNLSTDSLNDDYSGLSRDELKQMCVSFQEDMRVLERRASEAMDDSTRRQNQVNRLVEDIALLSSEVEKLVEANEKLNEHLSKLNSEKSKSFLLKESLEQKTKGLEDELAATQGELHNQRRINESLSESITGLRQQINAATVKQNFREQQYKEEIEFLKQSVSETEKKKTSAENEILRLSTEVQNLKQDIDASLIKTRDTERALSAKNLEYEEYKKAQDGVVTEMNQEISRCENRSTTLKSECNVLRRRVTELEMEGQSQRSLIEKLSESELNKDSTLSRYSDDIEEMKKEHKTLSAALFDVQRLASEREAKIEQLERQVAGSDATISTLSQQVEKYKDTLKKFESSAETSGNYRSQEVQEIESRCSLLEKERESLTHEISCLRGDLRKTRNDLHESEMMYKSLKSRHDNMKASMDSSKTELIQARELKEEAALEARKSVTELENKQMELDQFRTQVKLLTATISRMKADYAMLQESAVQNELKAAASVQAQAEINKLKAELRKTKAKLDSVAAYQTNETASSPDTFEEQLLQFIEDVIQEADSVFQDILRHSNIVCDLSLTKSNDFTALDLATSSTRQTKLENVRESMDSLSLIIPKAISYLNEKLELVQEWKKHRQSHTEAKTPRRKNKTSKEASSPILETLEKMKAVITEDLMSPIRESSPHISRPDPEILQKVIISLEDQIDSLLSDLKAANDALRAKEQLFADLENLVHHHETERDILERKLESMSARLQEEEGLDIASVGEMSVGATSSRDSSAQKLAIQLASKVMNGDRQMRLALAFQHWSTFTATSRDVSMHSQAASALVQELETTREKLAILKKHLKKSRRGREPTLDRIIEGFVVESS</sequence>
<dbReference type="GO" id="GO:0005856">
    <property type="term" value="C:cytoskeleton"/>
    <property type="evidence" value="ECO:0007669"/>
    <property type="project" value="TreeGrafter"/>
</dbReference>
<feature type="region of interest" description="Disordered" evidence="3">
    <location>
        <begin position="1739"/>
        <end position="1762"/>
    </location>
</feature>
<feature type="coiled-coil region" evidence="2">
    <location>
        <begin position="285"/>
        <end position="319"/>
    </location>
</feature>
<dbReference type="InterPro" id="IPR036034">
    <property type="entry name" value="PDZ_sf"/>
</dbReference>
<evidence type="ECO:0000256" key="1">
    <source>
        <dbReference type="ARBA" id="ARBA00023054"/>
    </source>
</evidence>
<feature type="coiled-coil region" evidence="2">
    <location>
        <begin position="386"/>
        <end position="424"/>
    </location>
</feature>
<evidence type="ECO:0000259" key="4">
    <source>
        <dbReference type="PROSITE" id="PS50106"/>
    </source>
</evidence>
<proteinExistence type="predicted"/>
<accession>A0A1Z5JB59</accession>
<keyword evidence="1 2" id="KW-0175">Coiled coil</keyword>
<dbReference type="Proteomes" id="UP000198406">
    <property type="component" value="Unassembled WGS sequence"/>
</dbReference>
<evidence type="ECO:0000313" key="6">
    <source>
        <dbReference type="Proteomes" id="UP000198406"/>
    </source>
</evidence>
<gene>
    <name evidence="5" type="ORF">FisN_34Hh046</name>
</gene>
<dbReference type="SMART" id="SM00228">
    <property type="entry name" value="PDZ"/>
    <property type="match status" value="1"/>
</dbReference>
<dbReference type="PROSITE" id="PS50106">
    <property type="entry name" value="PDZ"/>
    <property type="match status" value="1"/>
</dbReference>
<evidence type="ECO:0000313" key="5">
    <source>
        <dbReference type="EMBL" id="GAX11234.1"/>
    </source>
</evidence>
<keyword evidence="6" id="KW-1185">Reference proteome</keyword>
<feature type="coiled-coil region" evidence="2">
    <location>
        <begin position="1345"/>
        <end position="1586"/>
    </location>
</feature>
<dbReference type="Gene3D" id="1.10.287.1490">
    <property type="match status" value="1"/>
</dbReference>
<feature type="region of interest" description="Disordered" evidence="3">
    <location>
        <begin position="1"/>
        <end position="21"/>
    </location>
</feature>
<dbReference type="PANTHER" id="PTHR32083:SF48">
    <property type="entry name" value="TRANS-GOLGI NETWORK-LOCALIZED SYP41-INTERACTING PROTEIN 1"/>
    <property type="match status" value="1"/>
</dbReference>
<dbReference type="EMBL" id="BDSP01000038">
    <property type="protein sequence ID" value="GAX11234.1"/>
    <property type="molecule type" value="Genomic_DNA"/>
</dbReference>
<evidence type="ECO:0000256" key="3">
    <source>
        <dbReference type="SAM" id="MobiDB-lite"/>
    </source>
</evidence>
<reference evidence="5 6" key="1">
    <citation type="journal article" date="2015" name="Plant Cell">
        <title>Oil accumulation by the oleaginous diatom Fistulifera solaris as revealed by the genome and transcriptome.</title>
        <authorList>
            <person name="Tanaka T."/>
            <person name="Maeda Y."/>
            <person name="Veluchamy A."/>
            <person name="Tanaka M."/>
            <person name="Abida H."/>
            <person name="Marechal E."/>
            <person name="Bowler C."/>
            <person name="Muto M."/>
            <person name="Sunaga Y."/>
            <person name="Tanaka M."/>
            <person name="Yoshino T."/>
            <person name="Taniguchi T."/>
            <person name="Fukuda Y."/>
            <person name="Nemoto M."/>
            <person name="Matsumoto M."/>
            <person name="Wong P.S."/>
            <person name="Aburatani S."/>
            <person name="Fujibuchi W."/>
        </authorList>
    </citation>
    <scope>NUCLEOTIDE SEQUENCE [LARGE SCALE GENOMIC DNA]</scope>
    <source>
        <strain evidence="5 6">JPCC DA0580</strain>
    </source>
</reference>
<organism evidence="5 6">
    <name type="scientific">Fistulifera solaris</name>
    <name type="common">Oleaginous diatom</name>
    <dbReference type="NCBI Taxonomy" id="1519565"/>
    <lineage>
        <taxon>Eukaryota</taxon>
        <taxon>Sar</taxon>
        <taxon>Stramenopiles</taxon>
        <taxon>Ochrophyta</taxon>
        <taxon>Bacillariophyta</taxon>
        <taxon>Bacillariophyceae</taxon>
        <taxon>Bacillariophycidae</taxon>
        <taxon>Naviculales</taxon>
        <taxon>Naviculaceae</taxon>
        <taxon>Fistulifera</taxon>
    </lineage>
</organism>
<dbReference type="Pfam" id="PF17820">
    <property type="entry name" value="PDZ_6"/>
    <property type="match status" value="1"/>
</dbReference>
<dbReference type="InterPro" id="IPR001478">
    <property type="entry name" value="PDZ"/>
</dbReference>
<dbReference type="PANTHER" id="PTHR32083">
    <property type="entry name" value="CILIA AND FLAGELLA-ASSOCIATED PROTEIN 58-RELATED"/>
    <property type="match status" value="1"/>
</dbReference>
<feature type="coiled-coil region" evidence="2">
    <location>
        <begin position="1141"/>
        <end position="1238"/>
    </location>
</feature>
<name>A0A1Z5JB59_FISSO</name>
<comment type="caution">
    <text evidence="5">The sequence shown here is derived from an EMBL/GenBank/DDBJ whole genome shotgun (WGS) entry which is preliminary data.</text>
</comment>
<dbReference type="InterPro" id="IPR041489">
    <property type="entry name" value="PDZ_6"/>
</dbReference>
<dbReference type="SUPFAM" id="SSF50156">
    <property type="entry name" value="PDZ domain-like"/>
    <property type="match status" value="1"/>
</dbReference>
<protein>
    <recommendedName>
        <fullName evidence="4">PDZ domain-containing protein</fullName>
    </recommendedName>
</protein>
<dbReference type="Gene3D" id="2.30.42.10">
    <property type="match status" value="1"/>
</dbReference>
<dbReference type="OrthoDB" id="57467at2759"/>
<feature type="coiled-coil region" evidence="2">
    <location>
        <begin position="1271"/>
        <end position="1312"/>
    </location>
</feature>
<feature type="coiled-coil region" evidence="2">
    <location>
        <begin position="660"/>
        <end position="729"/>
    </location>
</feature>
<evidence type="ECO:0000256" key="2">
    <source>
        <dbReference type="SAM" id="Coils"/>
    </source>
</evidence>
<feature type="domain" description="PDZ" evidence="4">
    <location>
        <begin position="59"/>
        <end position="121"/>
    </location>
</feature>
<feature type="compositionally biased region" description="Basic and acidic residues" evidence="3">
    <location>
        <begin position="1739"/>
        <end position="1748"/>
    </location>
</feature>
<feature type="coiled-coil region" evidence="2">
    <location>
        <begin position="1801"/>
        <end position="1863"/>
    </location>
</feature>
<feature type="coiled-coil region" evidence="2">
    <location>
        <begin position="776"/>
        <end position="1109"/>
    </location>
</feature>